<dbReference type="RefSeq" id="WP_167830637.1">
    <property type="nucleotide sequence ID" value="NZ_JAAVUM010000001.1"/>
</dbReference>
<organism evidence="2 3">
    <name type="scientific">Mesobacillus selenatarsenatis</name>
    <dbReference type="NCBI Taxonomy" id="388741"/>
    <lineage>
        <taxon>Bacteria</taxon>
        <taxon>Bacillati</taxon>
        <taxon>Bacillota</taxon>
        <taxon>Bacilli</taxon>
        <taxon>Bacillales</taxon>
        <taxon>Bacillaceae</taxon>
        <taxon>Mesobacillus</taxon>
    </lineage>
</organism>
<reference evidence="2 3" key="1">
    <citation type="submission" date="2020-03" db="EMBL/GenBank/DDBJ databases">
        <authorList>
            <person name="Sun Q."/>
        </authorList>
    </citation>
    <scope>NUCLEOTIDE SEQUENCE [LARGE SCALE GENOMIC DNA]</scope>
    <source>
        <strain evidence="2 3">KACC 21451</strain>
    </source>
</reference>
<dbReference type="EMBL" id="JAAVUM010000001">
    <property type="protein sequence ID" value="NKE04117.1"/>
    <property type="molecule type" value="Genomic_DNA"/>
</dbReference>
<sequence>MENQEKQRVLLDNINYSDGRSFSDSVASLGTIGMLLGVIYGSVVYAGPVATGLLGLVGGGLLGYFLDRRKENKVMVKRMKEINLKILLIIKCHTKEQQEDVIEICSKYFVSYIGKKD</sequence>
<name>A0A846TFD1_9BACI</name>
<keyword evidence="1" id="KW-0472">Membrane</keyword>
<protein>
    <submittedName>
        <fullName evidence="2">Uncharacterized protein</fullName>
    </submittedName>
</protein>
<comment type="caution">
    <text evidence="2">The sequence shown here is derived from an EMBL/GenBank/DDBJ whole genome shotgun (WGS) entry which is preliminary data.</text>
</comment>
<feature type="transmembrane region" description="Helical" evidence="1">
    <location>
        <begin position="21"/>
        <end position="40"/>
    </location>
</feature>
<dbReference type="AlphaFoldDB" id="A0A846TFD1"/>
<keyword evidence="1" id="KW-1133">Transmembrane helix</keyword>
<evidence type="ECO:0000313" key="2">
    <source>
        <dbReference type="EMBL" id="NKE04117.1"/>
    </source>
</evidence>
<evidence type="ECO:0000313" key="3">
    <source>
        <dbReference type="Proteomes" id="UP000587942"/>
    </source>
</evidence>
<keyword evidence="1" id="KW-0812">Transmembrane</keyword>
<dbReference type="Proteomes" id="UP000587942">
    <property type="component" value="Unassembled WGS sequence"/>
</dbReference>
<feature type="transmembrane region" description="Helical" evidence="1">
    <location>
        <begin position="46"/>
        <end position="66"/>
    </location>
</feature>
<gene>
    <name evidence="2" type="ORF">GWK17_01290</name>
</gene>
<accession>A0A846TFD1</accession>
<evidence type="ECO:0000256" key="1">
    <source>
        <dbReference type="SAM" id="Phobius"/>
    </source>
</evidence>
<proteinExistence type="predicted"/>